<dbReference type="Gene3D" id="3.90.1150.10">
    <property type="entry name" value="Aspartate Aminotransferase, domain 1"/>
    <property type="match status" value="1"/>
</dbReference>
<dbReference type="Gene3D" id="3.40.640.10">
    <property type="entry name" value="Type I PLP-dependent aspartate aminotransferase-like (Major domain)"/>
    <property type="match status" value="1"/>
</dbReference>
<dbReference type="GO" id="GO:0016846">
    <property type="term" value="F:carbon-sulfur lyase activity"/>
    <property type="evidence" value="ECO:0007669"/>
    <property type="project" value="TreeGrafter"/>
</dbReference>
<dbReference type="InterPro" id="IPR054542">
    <property type="entry name" value="Cys_met_metab_PP"/>
</dbReference>
<evidence type="ECO:0000313" key="5">
    <source>
        <dbReference type="EMBL" id="GAT63702.1"/>
    </source>
</evidence>
<dbReference type="GO" id="GO:0030170">
    <property type="term" value="F:pyridoxal phosphate binding"/>
    <property type="evidence" value="ECO:0007669"/>
    <property type="project" value="InterPro"/>
</dbReference>
<keyword evidence="5" id="KW-0456">Lyase</keyword>
<keyword evidence="6" id="KW-1185">Reference proteome</keyword>
<comment type="similarity">
    <text evidence="4">Belongs to the trans-sulfuration enzymes family.</text>
</comment>
<evidence type="ECO:0000256" key="1">
    <source>
        <dbReference type="ARBA" id="ARBA00001933"/>
    </source>
</evidence>
<dbReference type="InterPro" id="IPR000277">
    <property type="entry name" value="Cys/Met-Metab_PyrdxlP-dep_enz"/>
</dbReference>
<dbReference type="AlphaFoldDB" id="A0A161LWR7"/>
<dbReference type="Proteomes" id="UP000076586">
    <property type="component" value="Unassembled WGS sequence"/>
</dbReference>
<dbReference type="CDD" id="cd00614">
    <property type="entry name" value="CGS_like"/>
    <property type="match status" value="1"/>
</dbReference>
<dbReference type="FunFam" id="3.40.640.10:FF:000046">
    <property type="entry name" value="Cystathionine gamma-lyase"/>
    <property type="match status" value="1"/>
</dbReference>
<reference evidence="6" key="2">
    <citation type="journal article" date="2017" name="Genome Announc.">
        <title>Draft genome sequence of Paludibacter jiangxiensis NM7(T), a propionate-producing fermentative bacterium.</title>
        <authorList>
            <person name="Qiu Y.-L."/>
            <person name="Tourlousse D.M."/>
            <person name="Matsuura N."/>
            <person name="Ohashi A."/>
            <person name="Sekiguchi Y."/>
        </authorList>
    </citation>
    <scope>NUCLEOTIDE SEQUENCE [LARGE SCALE GENOMIC DNA]</scope>
    <source>
        <strain evidence="6">NM7</strain>
    </source>
</reference>
<proteinExistence type="inferred from homology"/>
<evidence type="ECO:0000256" key="4">
    <source>
        <dbReference type="RuleBase" id="RU362118"/>
    </source>
</evidence>
<evidence type="ECO:0000256" key="2">
    <source>
        <dbReference type="ARBA" id="ARBA00022898"/>
    </source>
</evidence>
<protein>
    <submittedName>
        <fullName evidence="5">Methionine-gamma-lyase</fullName>
    </submittedName>
</protein>
<reference evidence="6" key="1">
    <citation type="submission" date="2016-04" db="EMBL/GenBank/DDBJ databases">
        <title>Draft genome sequence of Paludibacter jiangxiensis strain NM7.</title>
        <authorList>
            <person name="Qiu Y."/>
            <person name="Matsuura N."/>
            <person name="Ohashi A."/>
            <person name="Tourlousse M.D."/>
            <person name="Sekiguchi Y."/>
        </authorList>
    </citation>
    <scope>NUCLEOTIDE SEQUENCE [LARGE SCALE GENOMIC DNA]</scope>
    <source>
        <strain evidence="6">NM7</strain>
    </source>
</reference>
<dbReference type="GO" id="GO:0019346">
    <property type="term" value="P:transsulfuration"/>
    <property type="evidence" value="ECO:0007669"/>
    <property type="project" value="InterPro"/>
</dbReference>
<dbReference type="PANTHER" id="PTHR11808">
    <property type="entry name" value="TRANS-SULFURATION ENZYME FAMILY MEMBER"/>
    <property type="match status" value="1"/>
</dbReference>
<dbReference type="STRING" id="681398.PJIAN_4243"/>
<comment type="cofactor">
    <cofactor evidence="1 4">
        <name>pyridoxal 5'-phosphate</name>
        <dbReference type="ChEBI" id="CHEBI:597326"/>
    </cofactor>
</comment>
<comment type="caution">
    <text evidence="5">The sequence shown here is derived from an EMBL/GenBank/DDBJ whole genome shotgun (WGS) entry which is preliminary data.</text>
</comment>
<dbReference type="PIRSF" id="PIRSF001434">
    <property type="entry name" value="CGS"/>
    <property type="match status" value="1"/>
</dbReference>
<feature type="modified residue" description="N6-(pyridoxal phosphate)lysine" evidence="3">
    <location>
        <position position="212"/>
    </location>
</feature>
<dbReference type="PROSITE" id="PS00868">
    <property type="entry name" value="CYS_MET_METAB_PP"/>
    <property type="match status" value="1"/>
</dbReference>
<dbReference type="OrthoDB" id="9803729at2"/>
<dbReference type="InterPro" id="IPR015424">
    <property type="entry name" value="PyrdxlP-dep_Trfase"/>
</dbReference>
<dbReference type="RefSeq" id="WP_068705147.1">
    <property type="nucleotide sequence ID" value="NZ_BDCR01000004.1"/>
</dbReference>
<dbReference type="Pfam" id="PF01053">
    <property type="entry name" value="Cys_Met_Meta_PP"/>
    <property type="match status" value="1"/>
</dbReference>
<evidence type="ECO:0000313" key="6">
    <source>
        <dbReference type="Proteomes" id="UP000076586"/>
    </source>
</evidence>
<dbReference type="InterPro" id="IPR015422">
    <property type="entry name" value="PyrdxlP-dep_Trfase_small"/>
</dbReference>
<organism evidence="5 6">
    <name type="scientific">Paludibacter jiangxiensis</name>
    <dbReference type="NCBI Taxonomy" id="681398"/>
    <lineage>
        <taxon>Bacteria</taxon>
        <taxon>Pseudomonadati</taxon>
        <taxon>Bacteroidota</taxon>
        <taxon>Bacteroidia</taxon>
        <taxon>Bacteroidales</taxon>
        <taxon>Paludibacteraceae</taxon>
        <taxon>Paludibacter</taxon>
    </lineage>
</organism>
<gene>
    <name evidence="5" type="ORF">PJIAN_4243</name>
</gene>
<sequence length="402" mass="43878">MSEHIQFPVGDQTLAIHAGEAPDPVTHASSPNLVMSTTYIVDTDTKFSVEGLQENDPWIYTRWGNPTVHQLEEKLAALEEAETAVAFASGMGAITTLLFHLLRPGDHAVVSDVAYAALSEITNDMIPEYGIEITKVNTSDIASVKNAIRSNTKLVYIETPCNPLLRLTDIKAVADLAHAAGAQLAVDSTFATPLATKPLQLGVDFVIHSLTKYIGGHGDALGGAILGSKADLIPLRKKTAIRFGGTLSPFNAWLILRGAATFPLRMRAHQENALKVAQYLESHPKVERVIYPGLPSHPQYELAKRQMKNFSGMLTFRVKDGAAQAKIFAEKLQVIHYAVSLGHHRSLIFYLNANDLLQTSFKFNTPEQLASWKEFAGDGLFRVSIGLEDADDLIKDLEQALG</sequence>
<keyword evidence="2 3" id="KW-0663">Pyridoxal phosphate</keyword>
<dbReference type="SUPFAM" id="SSF53383">
    <property type="entry name" value="PLP-dependent transferases"/>
    <property type="match status" value="1"/>
</dbReference>
<accession>A0A161LWR7</accession>
<name>A0A161LWR7_9BACT</name>
<dbReference type="InterPro" id="IPR015421">
    <property type="entry name" value="PyrdxlP-dep_Trfase_major"/>
</dbReference>
<dbReference type="GO" id="GO:0005737">
    <property type="term" value="C:cytoplasm"/>
    <property type="evidence" value="ECO:0007669"/>
    <property type="project" value="TreeGrafter"/>
</dbReference>
<evidence type="ECO:0000256" key="3">
    <source>
        <dbReference type="PIRSR" id="PIRSR001434-2"/>
    </source>
</evidence>
<dbReference type="EMBL" id="BDCR01000004">
    <property type="protein sequence ID" value="GAT63702.1"/>
    <property type="molecule type" value="Genomic_DNA"/>
</dbReference>